<feature type="domain" description="Transglycosylase SLT" evidence="1">
    <location>
        <begin position="213"/>
        <end position="261"/>
    </location>
</feature>
<gene>
    <name evidence="2" type="ORF">MMUR_21310</name>
</gene>
<name>A0A7I9WJR5_9MYCO</name>
<dbReference type="InterPro" id="IPR031304">
    <property type="entry name" value="SLT_2"/>
</dbReference>
<dbReference type="CDD" id="cd13399">
    <property type="entry name" value="Slt35-like"/>
    <property type="match status" value="1"/>
</dbReference>
<sequence>MSSAHTAGHQRMRGRRLTLLRFTIWLLYVVVLHARARLVTAVAAAVLIVAGCSEPPAPPARVDAPAQLRPPMPPVAAQPRLPADPAELVAGLVADERTLRHQASAPQWQEAARRQQLAYRLLSRHSEWDPVTRTRVPPDLREVYDRNIDARRQLLAMGGGKPTLPAWHIIEPPTLELLMSCYRAAEAATGVGWNYLAAINLVETAFGRIRGVSSAGAQGPMQFLPSTFAQYGQGGDIRSPRDAIMAAGRFLAAHGFVTDRDAALYRYNNSTRYVRAITDYAAVMAADPAALRTYHRWDVYYNSTAGDVLLPVGYRADAPIPVQQYLKDNPQ</sequence>
<dbReference type="Gene3D" id="1.10.530.10">
    <property type="match status" value="1"/>
</dbReference>
<protein>
    <recommendedName>
        <fullName evidence="1">Transglycosylase SLT domain-containing protein</fullName>
    </recommendedName>
</protein>
<dbReference type="EMBL" id="BLKT01000003">
    <property type="protein sequence ID" value="GFG57995.1"/>
    <property type="molecule type" value="Genomic_DNA"/>
</dbReference>
<dbReference type="SUPFAM" id="SSF53955">
    <property type="entry name" value="Lysozyme-like"/>
    <property type="match status" value="1"/>
</dbReference>
<reference evidence="2 3" key="1">
    <citation type="journal article" date="2019" name="Emerg. Microbes Infect.">
        <title>Comprehensive subspecies identification of 175 nontuberculous mycobacteria species based on 7547 genomic profiles.</title>
        <authorList>
            <person name="Matsumoto Y."/>
            <person name="Kinjo T."/>
            <person name="Motooka D."/>
            <person name="Nabeya D."/>
            <person name="Jung N."/>
            <person name="Uechi K."/>
            <person name="Horii T."/>
            <person name="Iida T."/>
            <person name="Fujita J."/>
            <person name="Nakamura S."/>
        </authorList>
    </citation>
    <scope>NUCLEOTIDE SEQUENCE [LARGE SCALE GENOMIC DNA]</scope>
    <source>
        <strain evidence="2 3">JCM 13392</strain>
    </source>
</reference>
<accession>A0A7I9WJR5</accession>
<evidence type="ECO:0000259" key="1">
    <source>
        <dbReference type="Pfam" id="PF13406"/>
    </source>
</evidence>
<dbReference type="InterPro" id="IPR023346">
    <property type="entry name" value="Lysozyme-like_dom_sf"/>
</dbReference>
<proteinExistence type="predicted"/>
<comment type="caution">
    <text evidence="2">The sequence shown here is derived from an EMBL/GenBank/DDBJ whole genome shotgun (WGS) entry which is preliminary data.</text>
</comment>
<dbReference type="Pfam" id="PF13406">
    <property type="entry name" value="SLT_2"/>
    <property type="match status" value="1"/>
</dbReference>
<organism evidence="2 3">
    <name type="scientific">Mycolicibacterium murale</name>
    <dbReference type="NCBI Taxonomy" id="182220"/>
    <lineage>
        <taxon>Bacteria</taxon>
        <taxon>Bacillati</taxon>
        <taxon>Actinomycetota</taxon>
        <taxon>Actinomycetes</taxon>
        <taxon>Mycobacteriales</taxon>
        <taxon>Mycobacteriaceae</taxon>
        <taxon>Mycolicibacterium</taxon>
    </lineage>
</organism>
<keyword evidence="3" id="KW-1185">Reference proteome</keyword>
<dbReference type="Proteomes" id="UP000465241">
    <property type="component" value="Unassembled WGS sequence"/>
</dbReference>
<evidence type="ECO:0000313" key="3">
    <source>
        <dbReference type="Proteomes" id="UP000465241"/>
    </source>
</evidence>
<dbReference type="AlphaFoldDB" id="A0A7I9WJR5"/>
<evidence type="ECO:0000313" key="2">
    <source>
        <dbReference type="EMBL" id="GFG57995.1"/>
    </source>
</evidence>